<keyword evidence="1" id="KW-0732">Signal</keyword>
<protein>
    <submittedName>
        <fullName evidence="2">Uncharacterized protein</fullName>
    </submittedName>
</protein>
<accession>A0A315VD03</accession>
<feature type="non-terminal residue" evidence="2">
    <location>
        <position position="232"/>
    </location>
</feature>
<gene>
    <name evidence="2" type="ORF">CCH79_00011517</name>
</gene>
<proteinExistence type="predicted"/>
<feature type="signal peptide" evidence="1">
    <location>
        <begin position="1"/>
        <end position="25"/>
    </location>
</feature>
<sequence>MNLACIDFVLFQLVQLPWVWRILDSMEPLISPHQLFDDLPPTEYNMNAYEDDHKKAPSYNPRYTGTHSRNSGRFLFSHVPFPQASRGQSADQILGVPQGLLDRKPESSLEEVNHVAPPTLAKAPSHPDPMNLHPQGRRKPFLFRRSENNPAGDEFAPNRRGMPLTGHAPLLTRGHAAYQSGINPKVPLLHSAHFLQRRRGWAPVRGFWKVVKHPGHLTKNLHGRLDVRPPIQ</sequence>
<evidence type="ECO:0000313" key="3">
    <source>
        <dbReference type="Proteomes" id="UP000250572"/>
    </source>
</evidence>
<reference evidence="2 3" key="1">
    <citation type="journal article" date="2018" name="G3 (Bethesda)">
        <title>A High-Quality Reference Genome for the Invasive Mosquitofish Gambusia affinis Using a Chicago Library.</title>
        <authorList>
            <person name="Hoffberg S.L."/>
            <person name="Troendle N.J."/>
            <person name="Glenn T.C."/>
            <person name="Mahmud O."/>
            <person name="Louha S."/>
            <person name="Chalopin D."/>
            <person name="Bennetzen J.L."/>
            <person name="Mauricio R."/>
        </authorList>
    </citation>
    <scope>NUCLEOTIDE SEQUENCE [LARGE SCALE GENOMIC DNA]</scope>
    <source>
        <strain evidence="2">NE01/NJP1002.9</strain>
        <tissue evidence="2">Muscle</tissue>
    </source>
</reference>
<keyword evidence="3" id="KW-1185">Reference proteome</keyword>
<name>A0A315VD03_GAMAF</name>
<evidence type="ECO:0000313" key="2">
    <source>
        <dbReference type="EMBL" id="PWA20700.1"/>
    </source>
</evidence>
<dbReference type="AlphaFoldDB" id="A0A315VD03"/>
<comment type="caution">
    <text evidence="2">The sequence shown here is derived from an EMBL/GenBank/DDBJ whole genome shotgun (WGS) entry which is preliminary data.</text>
</comment>
<dbReference type="Proteomes" id="UP000250572">
    <property type="component" value="Unassembled WGS sequence"/>
</dbReference>
<evidence type="ECO:0000256" key="1">
    <source>
        <dbReference type="SAM" id="SignalP"/>
    </source>
</evidence>
<dbReference type="EMBL" id="NHOQ01001935">
    <property type="protein sequence ID" value="PWA20700.1"/>
    <property type="molecule type" value="Genomic_DNA"/>
</dbReference>
<feature type="chain" id="PRO_5016315455" evidence="1">
    <location>
        <begin position="26"/>
        <end position="232"/>
    </location>
</feature>
<organism evidence="2 3">
    <name type="scientific">Gambusia affinis</name>
    <name type="common">Western mosquitofish</name>
    <name type="synonym">Heterandria affinis</name>
    <dbReference type="NCBI Taxonomy" id="33528"/>
    <lineage>
        <taxon>Eukaryota</taxon>
        <taxon>Metazoa</taxon>
        <taxon>Chordata</taxon>
        <taxon>Craniata</taxon>
        <taxon>Vertebrata</taxon>
        <taxon>Euteleostomi</taxon>
        <taxon>Actinopterygii</taxon>
        <taxon>Neopterygii</taxon>
        <taxon>Teleostei</taxon>
        <taxon>Neoteleostei</taxon>
        <taxon>Acanthomorphata</taxon>
        <taxon>Ovalentaria</taxon>
        <taxon>Atherinomorphae</taxon>
        <taxon>Cyprinodontiformes</taxon>
        <taxon>Poeciliidae</taxon>
        <taxon>Poeciliinae</taxon>
        <taxon>Gambusia</taxon>
    </lineage>
</organism>